<dbReference type="EMBL" id="CH477503">
    <property type="protein sequence ID" value="EAT39887.1"/>
    <property type="molecule type" value="Genomic_DNA"/>
</dbReference>
<evidence type="ECO:0000313" key="1">
    <source>
        <dbReference type="EMBL" id="EAT39887.1"/>
    </source>
</evidence>
<proteinExistence type="predicted"/>
<sequence length="80" mass="8922">MIGDSTLGMKSTTDWNLIRRHCLPAPGIRGAASFEGKLPFLSVENVYKNDAESELISSEYKMCRIVVEPLSIMIFRGNCI</sequence>
<dbReference type="Proteomes" id="UP000682892">
    <property type="component" value="Chromosome 1"/>
</dbReference>
<gene>
    <name evidence="1" type="ORF">AaeL_AAEL008344</name>
</gene>
<reference evidence="1" key="3">
    <citation type="submission" date="2012-09" db="EMBL/GenBank/DDBJ databases">
        <authorList>
            <consortium name="VectorBase"/>
        </authorList>
    </citation>
    <scope>NUCLEOTIDE SEQUENCE</scope>
    <source>
        <strain evidence="1">Liverpool</strain>
    </source>
</reference>
<evidence type="ECO:0000313" key="2">
    <source>
        <dbReference type="Proteomes" id="UP000682892"/>
    </source>
</evidence>
<dbReference type="AlphaFoldDB" id="Q16Z22"/>
<protein>
    <submittedName>
        <fullName evidence="1">AAEL008344-PA</fullName>
    </submittedName>
</protein>
<reference evidence="1" key="1">
    <citation type="submission" date="2005-10" db="EMBL/GenBank/DDBJ databases">
        <authorList>
            <person name="Loftus B.J."/>
            <person name="Nene V.M."/>
            <person name="Hannick L.I."/>
            <person name="Bidwell S."/>
            <person name="Haas B."/>
            <person name="Amedeo P."/>
            <person name="Orvis J."/>
            <person name="Wortman J.R."/>
            <person name="White O.R."/>
            <person name="Salzberg S."/>
            <person name="Shumway M."/>
            <person name="Koo H."/>
            <person name="Zhao Y."/>
            <person name="Holmes M."/>
            <person name="Miller J."/>
            <person name="Schatz M."/>
            <person name="Pop M."/>
            <person name="Pai G."/>
            <person name="Utterback T."/>
            <person name="Rogers Y.-H."/>
            <person name="Kravitz S."/>
            <person name="Fraser C.M."/>
        </authorList>
    </citation>
    <scope>NUCLEOTIDE SEQUENCE</scope>
    <source>
        <strain evidence="1">Liverpool</strain>
    </source>
</reference>
<dbReference type="HOGENOM" id="CLU_2591689_0_0_1"/>
<accession>Q16Z22</accession>
<organism evidence="1 2">
    <name type="scientific">Aedes aegypti</name>
    <name type="common">Yellowfever mosquito</name>
    <name type="synonym">Culex aegypti</name>
    <dbReference type="NCBI Taxonomy" id="7159"/>
    <lineage>
        <taxon>Eukaryota</taxon>
        <taxon>Metazoa</taxon>
        <taxon>Ecdysozoa</taxon>
        <taxon>Arthropoda</taxon>
        <taxon>Hexapoda</taxon>
        <taxon>Insecta</taxon>
        <taxon>Pterygota</taxon>
        <taxon>Neoptera</taxon>
        <taxon>Endopterygota</taxon>
        <taxon>Diptera</taxon>
        <taxon>Nematocera</taxon>
        <taxon>Culicoidea</taxon>
        <taxon>Culicidae</taxon>
        <taxon>Culicinae</taxon>
        <taxon>Aedini</taxon>
        <taxon>Aedes</taxon>
        <taxon>Stegomyia</taxon>
    </lineage>
</organism>
<reference evidence="1" key="2">
    <citation type="journal article" date="2007" name="Science">
        <title>Genome sequence of Aedes aegypti, a major arbovirus vector.</title>
        <authorList>
            <person name="Nene V."/>
            <person name="Wortman J.R."/>
            <person name="Lawson D."/>
            <person name="Haas B."/>
            <person name="Kodira C."/>
            <person name="Tu Z.J."/>
            <person name="Loftus B."/>
            <person name="Xi Z."/>
            <person name="Megy K."/>
            <person name="Grabherr M."/>
            <person name="Ren Q."/>
            <person name="Zdobnov E.M."/>
            <person name="Lobo N.F."/>
            <person name="Campbell K.S."/>
            <person name="Brown S.E."/>
            <person name="Bonaldo M.F."/>
            <person name="Zhu J."/>
            <person name="Sinkins S.P."/>
            <person name="Hogenkamp D.G."/>
            <person name="Amedeo P."/>
            <person name="Arensburger P."/>
            <person name="Atkinson P.W."/>
            <person name="Bidwell S."/>
            <person name="Biedler J."/>
            <person name="Birney E."/>
            <person name="Bruggner R.V."/>
            <person name="Costas J."/>
            <person name="Coy M.R."/>
            <person name="Crabtree J."/>
            <person name="Crawford M."/>
            <person name="Debruyn B."/>
            <person name="Decaprio D."/>
            <person name="Eiglmeier K."/>
            <person name="Eisenstadt E."/>
            <person name="El-Dorry H."/>
            <person name="Gelbart W.M."/>
            <person name="Gomes S.L."/>
            <person name="Hammond M."/>
            <person name="Hannick L.I."/>
            <person name="Hogan J.R."/>
            <person name="Holmes M.H."/>
            <person name="Jaffe D."/>
            <person name="Johnston J.S."/>
            <person name="Kennedy R.C."/>
            <person name="Koo H."/>
            <person name="Kravitz S."/>
            <person name="Kriventseva E.V."/>
            <person name="Kulp D."/>
            <person name="Labutti K."/>
            <person name="Lee E."/>
            <person name="Li S."/>
            <person name="Lovin D.D."/>
            <person name="Mao C."/>
            <person name="Mauceli E."/>
            <person name="Menck C.F."/>
            <person name="Miller J.R."/>
            <person name="Montgomery P."/>
            <person name="Mori A."/>
            <person name="Nascimento A.L."/>
            <person name="Naveira H.F."/>
            <person name="Nusbaum C."/>
            <person name="O'leary S."/>
            <person name="Orvis J."/>
            <person name="Pertea M."/>
            <person name="Quesneville H."/>
            <person name="Reidenbach K.R."/>
            <person name="Rogers Y.H."/>
            <person name="Roth C.W."/>
            <person name="Schneider J.R."/>
            <person name="Schatz M."/>
            <person name="Shumway M."/>
            <person name="Stanke M."/>
            <person name="Stinson E.O."/>
            <person name="Tubio J.M."/>
            <person name="Vanzee J.P."/>
            <person name="Verjovski-Almeida S."/>
            <person name="Werner D."/>
            <person name="White O."/>
            <person name="Wyder S."/>
            <person name="Zeng Q."/>
            <person name="Zhao Q."/>
            <person name="Zhao Y."/>
            <person name="Hill C.A."/>
            <person name="Raikhel A.S."/>
            <person name="Soares M.B."/>
            <person name="Knudson D.L."/>
            <person name="Lee N.H."/>
            <person name="Galagan J."/>
            <person name="Salzberg S.L."/>
            <person name="Paulsen I.T."/>
            <person name="Dimopoulos G."/>
            <person name="Collins F.H."/>
            <person name="Birren B."/>
            <person name="Fraser-Liggett C.M."/>
            <person name="Severson D.W."/>
        </authorList>
    </citation>
    <scope>NUCLEOTIDE SEQUENCE [LARGE SCALE GENOMIC DNA]</scope>
    <source>
        <strain evidence="1">Liverpool</strain>
    </source>
</reference>
<dbReference type="PaxDb" id="7159-AAEL008344-PA"/>
<name>Q16Z22_AEDAE</name>